<keyword evidence="2" id="KW-0805">Transcription regulation</keyword>
<reference evidence="6 7" key="1">
    <citation type="submission" date="2016-11" db="EMBL/GenBank/DDBJ databases">
        <authorList>
            <person name="Jaros S."/>
            <person name="Januszkiewicz K."/>
            <person name="Wedrychowicz H."/>
        </authorList>
    </citation>
    <scope>NUCLEOTIDE SEQUENCE [LARGE SCALE GENOMIC DNA]</scope>
    <source>
        <strain evidence="6 7">DSM 16917</strain>
    </source>
</reference>
<evidence type="ECO:0000256" key="2">
    <source>
        <dbReference type="ARBA" id="ARBA00023015"/>
    </source>
</evidence>
<dbReference type="RefSeq" id="WP_067661502.1">
    <property type="nucleotide sequence ID" value="NZ_FQXG01000010.1"/>
</dbReference>
<gene>
    <name evidence="6" type="ORF">SAMN02745129_0032</name>
</gene>
<dbReference type="GO" id="GO:0003700">
    <property type="term" value="F:DNA-binding transcription factor activity"/>
    <property type="evidence" value="ECO:0007669"/>
    <property type="project" value="InterPro"/>
</dbReference>
<evidence type="ECO:0000256" key="3">
    <source>
        <dbReference type="ARBA" id="ARBA00023125"/>
    </source>
</evidence>
<evidence type="ECO:0000313" key="6">
    <source>
        <dbReference type="EMBL" id="SHI20750.1"/>
    </source>
</evidence>
<dbReference type="PANTHER" id="PTHR30118:SF15">
    <property type="entry name" value="TRANSCRIPTIONAL REGULATORY PROTEIN"/>
    <property type="match status" value="1"/>
</dbReference>
<dbReference type="InterPro" id="IPR036390">
    <property type="entry name" value="WH_DNA-bd_sf"/>
</dbReference>
<proteinExistence type="inferred from homology"/>
<keyword evidence="4" id="KW-0804">Transcription</keyword>
<dbReference type="AlphaFoldDB" id="A0A1M5Z950"/>
<dbReference type="SUPFAM" id="SSF53850">
    <property type="entry name" value="Periplasmic binding protein-like II"/>
    <property type="match status" value="1"/>
</dbReference>
<feature type="domain" description="HTH lysR-type" evidence="5">
    <location>
        <begin position="9"/>
        <end position="66"/>
    </location>
</feature>
<dbReference type="STRING" id="299255.SAMN02745129_0032"/>
<dbReference type="Pfam" id="PF00126">
    <property type="entry name" value="HTH_1"/>
    <property type="match status" value="1"/>
</dbReference>
<dbReference type="EMBL" id="FQXG01000010">
    <property type="protein sequence ID" value="SHI20750.1"/>
    <property type="molecule type" value="Genomic_DNA"/>
</dbReference>
<evidence type="ECO:0000259" key="5">
    <source>
        <dbReference type="PROSITE" id="PS50931"/>
    </source>
</evidence>
<dbReference type="InterPro" id="IPR000847">
    <property type="entry name" value="LysR_HTH_N"/>
</dbReference>
<dbReference type="Gene3D" id="3.40.190.10">
    <property type="entry name" value="Periplasmic binding protein-like II"/>
    <property type="match status" value="2"/>
</dbReference>
<sequence>MAKDRFSNLDLNLLRTFQILAQEGNMRRAASRLHVTQPAVSHALQRLRHHFDDPLFTKTRQGLALTEFGQQLNERLRPAMDDLVVAVNQVEGFDPAELTGKLRIALAPHIAQFFATRLFKLFQQQAPNASVDLISWSRSTQSELLNGETLLGVNYPIQGVSKELIQLPLAMDRGGLLARRDHPFDGDIITPEQMTRYELVSLLNPDRNDHLSDAERVMAAYGQEVKVRFRTDSALGALDIVRHSDLMLPFSTYFLPSALQELRVIQVDVEEHHLEYPLIAYYRQGQARSAATLWLCQMMAEQLRQQMTRVRQ</sequence>
<organism evidence="6 7">
    <name type="scientific">Ferrimonas marina</name>
    <dbReference type="NCBI Taxonomy" id="299255"/>
    <lineage>
        <taxon>Bacteria</taxon>
        <taxon>Pseudomonadati</taxon>
        <taxon>Pseudomonadota</taxon>
        <taxon>Gammaproteobacteria</taxon>
        <taxon>Alteromonadales</taxon>
        <taxon>Ferrimonadaceae</taxon>
        <taxon>Ferrimonas</taxon>
    </lineage>
</organism>
<keyword evidence="7" id="KW-1185">Reference proteome</keyword>
<dbReference type="InterPro" id="IPR005119">
    <property type="entry name" value="LysR_subst-bd"/>
</dbReference>
<evidence type="ECO:0000256" key="4">
    <source>
        <dbReference type="ARBA" id="ARBA00023163"/>
    </source>
</evidence>
<dbReference type="PANTHER" id="PTHR30118">
    <property type="entry name" value="HTH-TYPE TRANSCRIPTIONAL REGULATOR LEUO-RELATED"/>
    <property type="match status" value="1"/>
</dbReference>
<dbReference type="InterPro" id="IPR050389">
    <property type="entry name" value="LysR-type_TF"/>
</dbReference>
<evidence type="ECO:0000313" key="7">
    <source>
        <dbReference type="Proteomes" id="UP000184268"/>
    </source>
</evidence>
<dbReference type="Pfam" id="PF03466">
    <property type="entry name" value="LysR_substrate"/>
    <property type="match status" value="1"/>
</dbReference>
<dbReference type="GO" id="GO:0003677">
    <property type="term" value="F:DNA binding"/>
    <property type="evidence" value="ECO:0007669"/>
    <property type="project" value="UniProtKB-KW"/>
</dbReference>
<dbReference type="Gene3D" id="1.10.10.10">
    <property type="entry name" value="Winged helix-like DNA-binding domain superfamily/Winged helix DNA-binding domain"/>
    <property type="match status" value="1"/>
</dbReference>
<comment type="similarity">
    <text evidence="1">Belongs to the LysR transcriptional regulatory family.</text>
</comment>
<dbReference type="PROSITE" id="PS50931">
    <property type="entry name" value="HTH_LYSR"/>
    <property type="match status" value="1"/>
</dbReference>
<dbReference type="InterPro" id="IPR036388">
    <property type="entry name" value="WH-like_DNA-bd_sf"/>
</dbReference>
<evidence type="ECO:0000256" key="1">
    <source>
        <dbReference type="ARBA" id="ARBA00009437"/>
    </source>
</evidence>
<dbReference type="Proteomes" id="UP000184268">
    <property type="component" value="Unassembled WGS sequence"/>
</dbReference>
<keyword evidence="3 6" id="KW-0238">DNA-binding</keyword>
<accession>A0A1M5Z950</accession>
<dbReference type="PRINTS" id="PR00039">
    <property type="entry name" value="HTHLYSR"/>
</dbReference>
<dbReference type="SUPFAM" id="SSF46785">
    <property type="entry name" value="Winged helix' DNA-binding domain"/>
    <property type="match status" value="1"/>
</dbReference>
<dbReference type="OrthoDB" id="6395715at2"/>
<name>A0A1M5Z950_9GAMM</name>
<protein>
    <submittedName>
        <fullName evidence="6">DNA-binding transcriptional regulator, LysR family</fullName>
    </submittedName>
</protein>